<keyword evidence="2" id="KW-0496">Mitochondrion</keyword>
<protein>
    <recommendedName>
        <fullName evidence="1">Integrase catalytic domain-containing protein</fullName>
    </recommendedName>
</protein>
<comment type="caution">
    <text evidence="2">The sequence shown here is derived from an EMBL/GenBank/DDBJ whole genome shotgun (WGS) entry which is preliminary data.</text>
</comment>
<organism evidence="2">
    <name type="scientific">Picea glauca</name>
    <name type="common">White spruce</name>
    <name type="synonym">Pinus glauca</name>
    <dbReference type="NCBI Taxonomy" id="3330"/>
    <lineage>
        <taxon>Eukaryota</taxon>
        <taxon>Viridiplantae</taxon>
        <taxon>Streptophyta</taxon>
        <taxon>Embryophyta</taxon>
        <taxon>Tracheophyta</taxon>
        <taxon>Spermatophyta</taxon>
        <taxon>Pinopsida</taxon>
        <taxon>Pinidae</taxon>
        <taxon>Conifers I</taxon>
        <taxon>Pinales</taxon>
        <taxon>Pinaceae</taxon>
        <taxon>Picea</taxon>
    </lineage>
</organism>
<feature type="domain" description="Integrase catalytic" evidence="1">
    <location>
        <begin position="1"/>
        <end position="102"/>
    </location>
</feature>
<dbReference type="InterPro" id="IPR039537">
    <property type="entry name" value="Retrotran_Ty1/copia-like"/>
</dbReference>
<dbReference type="InterPro" id="IPR001584">
    <property type="entry name" value="Integrase_cat-core"/>
</dbReference>
<accession>A0A101LUV0</accession>
<reference evidence="2" key="1">
    <citation type="journal article" date="2015" name="Genome Biol. Evol.">
        <title>Organellar Genomes of White Spruce (Picea glauca): Assembly and Annotation.</title>
        <authorList>
            <person name="Jackman S.D."/>
            <person name="Warren R.L."/>
            <person name="Gibb E.A."/>
            <person name="Vandervalk B.P."/>
            <person name="Mohamadi H."/>
            <person name="Chu J."/>
            <person name="Raymond A."/>
            <person name="Pleasance S."/>
            <person name="Coope R."/>
            <person name="Wildung M.R."/>
            <person name="Ritland C.E."/>
            <person name="Bousquet J."/>
            <person name="Jones S.J."/>
            <person name="Bohlmann J."/>
            <person name="Birol I."/>
        </authorList>
    </citation>
    <scope>NUCLEOTIDE SEQUENCE [LARGE SCALE GENOMIC DNA]</scope>
    <source>
        <tissue evidence="2">Flushing bud</tissue>
    </source>
</reference>
<dbReference type="SUPFAM" id="SSF53098">
    <property type="entry name" value="Ribonuclease H-like"/>
    <property type="match status" value="1"/>
</dbReference>
<dbReference type="Gene3D" id="3.30.420.10">
    <property type="entry name" value="Ribonuclease H-like superfamily/Ribonuclease H"/>
    <property type="match status" value="1"/>
</dbReference>
<dbReference type="EMBL" id="LKAM01000016">
    <property type="protein sequence ID" value="KUM45761.1"/>
    <property type="molecule type" value="Genomic_DNA"/>
</dbReference>
<name>A0A101LUV0_PICGL</name>
<proteinExistence type="predicted"/>
<dbReference type="GO" id="GO:0015074">
    <property type="term" value="P:DNA integration"/>
    <property type="evidence" value="ECO:0007669"/>
    <property type="project" value="InterPro"/>
</dbReference>
<dbReference type="InterPro" id="IPR012337">
    <property type="entry name" value="RNaseH-like_sf"/>
</dbReference>
<geneLocation type="mitochondrion" evidence="2"/>
<sequence length="102" mass="11560">MPSPAPQLLDLGFIGCKIKLFIEFSCSSKDEGIVMHNTIVRTPQQNGVAERKNRTLVERTRCMLSNAGVGKELWAEAINTACYLAFLIRIRDRQAFLFEKEL</sequence>
<evidence type="ECO:0000313" key="2">
    <source>
        <dbReference type="EMBL" id="KUM45761.1"/>
    </source>
</evidence>
<dbReference type="PANTHER" id="PTHR42648">
    <property type="entry name" value="TRANSPOSASE, PUTATIVE-RELATED"/>
    <property type="match status" value="1"/>
</dbReference>
<dbReference type="InterPro" id="IPR036397">
    <property type="entry name" value="RNaseH_sf"/>
</dbReference>
<dbReference type="PANTHER" id="PTHR42648:SF28">
    <property type="entry name" value="TRANSPOSON-ENCODED PROTEIN WITH RIBONUCLEASE H-LIKE AND RETROVIRUS ZINC FINGER-LIKE DOMAINS"/>
    <property type="match status" value="1"/>
</dbReference>
<dbReference type="GO" id="GO:0003676">
    <property type="term" value="F:nucleic acid binding"/>
    <property type="evidence" value="ECO:0007669"/>
    <property type="project" value="InterPro"/>
</dbReference>
<gene>
    <name evidence="2" type="ORF">ABT39_MTgene2327</name>
</gene>
<dbReference type="PROSITE" id="PS50994">
    <property type="entry name" value="INTEGRASE"/>
    <property type="match status" value="1"/>
</dbReference>
<evidence type="ECO:0000259" key="1">
    <source>
        <dbReference type="PROSITE" id="PS50994"/>
    </source>
</evidence>
<dbReference type="AlphaFoldDB" id="A0A101LUV0"/>